<feature type="domain" description="PAS" evidence="2">
    <location>
        <begin position="566"/>
        <end position="643"/>
    </location>
</feature>
<feature type="domain" description="PAC" evidence="3">
    <location>
        <begin position="520"/>
        <end position="572"/>
    </location>
</feature>
<feature type="domain" description="PAS" evidence="2">
    <location>
        <begin position="319"/>
        <end position="389"/>
    </location>
</feature>
<feature type="domain" description="PAC" evidence="3">
    <location>
        <begin position="393"/>
        <end position="445"/>
    </location>
</feature>
<feature type="domain" description="GGDEF" evidence="4">
    <location>
        <begin position="729"/>
        <end position="863"/>
    </location>
</feature>
<dbReference type="Pfam" id="PF08447">
    <property type="entry name" value="PAS_3"/>
    <property type="match status" value="1"/>
</dbReference>
<dbReference type="InterPro" id="IPR052155">
    <property type="entry name" value="Biofilm_reg_signaling"/>
</dbReference>
<dbReference type="InterPro" id="IPR043128">
    <property type="entry name" value="Rev_trsase/Diguanyl_cyclase"/>
</dbReference>
<dbReference type="CDD" id="cd01949">
    <property type="entry name" value="GGDEF"/>
    <property type="match status" value="1"/>
</dbReference>
<dbReference type="SUPFAM" id="SSF55781">
    <property type="entry name" value="GAF domain-like"/>
    <property type="match status" value="1"/>
</dbReference>
<keyword evidence="6" id="KW-1185">Reference proteome</keyword>
<accession>A0ABZ1CK28</accession>
<dbReference type="NCBIfam" id="TIGR00229">
    <property type="entry name" value="sensory_box"/>
    <property type="match status" value="3"/>
</dbReference>
<dbReference type="NCBIfam" id="TIGR00254">
    <property type="entry name" value="GGDEF"/>
    <property type="match status" value="1"/>
</dbReference>
<feature type="domain" description="PAS" evidence="2">
    <location>
        <begin position="446"/>
        <end position="516"/>
    </location>
</feature>
<evidence type="ECO:0000256" key="1">
    <source>
        <dbReference type="SAM" id="MobiDB-lite"/>
    </source>
</evidence>
<dbReference type="Gene3D" id="3.30.450.40">
    <property type="match status" value="1"/>
</dbReference>
<dbReference type="SMART" id="SM00086">
    <property type="entry name" value="PAC"/>
    <property type="match status" value="3"/>
</dbReference>
<reference evidence="5 6" key="1">
    <citation type="submission" date="2023-12" db="EMBL/GenBank/DDBJ databases">
        <title>Thiobacillus sedimentum sp. nov., a chemolithoautotrophic sulfur-oxidizing bacterium isolated from freshwater sediment.</title>
        <authorList>
            <person name="Luo J."/>
            <person name="Dai C."/>
        </authorList>
    </citation>
    <scope>NUCLEOTIDE SEQUENCE [LARGE SCALE GENOMIC DNA]</scope>
    <source>
        <strain evidence="5 6">SCUT-2</strain>
    </source>
</reference>
<feature type="domain" description="PAS" evidence="2">
    <location>
        <begin position="196"/>
        <end position="266"/>
    </location>
</feature>
<dbReference type="SMART" id="SM00267">
    <property type="entry name" value="GGDEF"/>
    <property type="match status" value="1"/>
</dbReference>
<dbReference type="SUPFAM" id="SSF55073">
    <property type="entry name" value="Nucleotide cyclase"/>
    <property type="match status" value="1"/>
</dbReference>
<evidence type="ECO:0000313" key="6">
    <source>
        <dbReference type="Proteomes" id="UP001334732"/>
    </source>
</evidence>
<dbReference type="Pfam" id="PF08448">
    <property type="entry name" value="PAS_4"/>
    <property type="match status" value="3"/>
</dbReference>
<feature type="domain" description="PAC" evidence="3">
    <location>
        <begin position="264"/>
        <end position="318"/>
    </location>
</feature>
<dbReference type="InterPro" id="IPR000160">
    <property type="entry name" value="GGDEF_dom"/>
</dbReference>
<gene>
    <name evidence="5" type="ORF">VA613_00525</name>
</gene>
<dbReference type="InterPro" id="IPR000014">
    <property type="entry name" value="PAS"/>
</dbReference>
<dbReference type="EMBL" id="CP141769">
    <property type="protein sequence ID" value="WRS39383.1"/>
    <property type="molecule type" value="Genomic_DNA"/>
</dbReference>
<organism evidence="5 6">
    <name type="scientific">Thiobacillus sedimenti</name>
    <dbReference type="NCBI Taxonomy" id="3110231"/>
    <lineage>
        <taxon>Bacteria</taxon>
        <taxon>Pseudomonadati</taxon>
        <taxon>Pseudomonadota</taxon>
        <taxon>Betaproteobacteria</taxon>
        <taxon>Nitrosomonadales</taxon>
        <taxon>Thiobacillaceae</taxon>
        <taxon>Thiobacillus</taxon>
    </lineage>
</organism>
<dbReference type="SMART" id="SM00065">
    <property type="entry name" value="GAF"/>
    <property type="match status" value="1"/>
</dbReference>
<dbReference type="InterPro" id="IPR029016">
    <property type="entry name" value="GAF-like_dom_sf"/>
</dbReference>
<dbReference type="InterPro" id="IPR013655">
    <property type="entry name" value="PAS_fold_3"/>
</dbReference>
<dbReference type="PROSITE" id="PS50113">
    <property type="entry name" value="PAC"/>
    <property type="match status" value="3"/>
</dbReference>
<dbReference type="InterPro" id="IPR029787">
    <property type="entry name" value="Nucleotide_cyclase"/>
</dbReference>
<dbReference type="SUPFAM" id="SSF55785">
    <property type="entry name" value="PYP-like sensor domain (PAS domain)"/>
    <property type="match status" value="4"/>
</dbReference>
<dbReference type="Proteomes" id="UP001334732">
    <property type="component" value="Chromosome"/>
</dbReference>
<dbReference type="Gene3D" id="3.30.70.270">
    <property type="match status" value="1"/>
</dbReference>
<dbReference type="PANTHER" id="PTHR44757:SF2">
    <property type="entry name" value="BIOFILM ARCHITECTURE MAINTENANCE PROTEIN MBAA"/>
    <property type="match status" value="1"/>
</dbReference>
<evidence type="ECO:0000259" key="2">
    <source>
        <dbReference type="PROSITE" id="PS50112"/>
    </source>
</evidence>
<dbReference type="Pfam" id="PF13185">
    <property type="entry name" value="GAF_2"/>
    <property type="match status" value="1"/>
</dbReference>
<sequence length="863" mass="95643">MTSDASATGHPGPNGPGTAGPDEMEALIGFQGSLLEDIALGHDDPDMIDRICRFGERLVPGSVATVMLLDDTGVLNVHAAPNASPGLTDYLEGLRPGPEAGSCGNAVYRREPVFVADTLTDPRWRGLRHLAEASGLQSCWSIPIHARDSKVIGTFALSGFEKRMPSAFQQRLMEIAASLIGIVLARRKQTDALKRSEERFRRLFEAGTDSKFLLSRDGRILDLNRIAHKRLGYAKDEMLGRHAAEFVAPEHTEAVAQRIARVSREGQATYGSAQVCKDGSVIQVEISTIRLELDGQETYYSIVRDVTERSRIETALHESEKRFRDLVETTTDWIWETDAALRYVYVSPGVRTMLGYAPEALLGKTPFDLMPEEEIHAKDALVREIVAAKAPLDQVQSNRLHRDGHAVIVETSGLPLIDGAGRLTGYRGVTRDITRRKQMERELRDSEANLRAILEHAPIGLAIVSMEGRFLEVNRSLCEIVGYDKDELERMTFQQITHPDDLASDLDNVTRLLDGEIPFYKMEKRYVRKDGGIVWIQLTGSVLRDAAGAPRHFIAQIEDISDRKASEQRLRQALELADSVIHAIPDLLFEVDERGTYLNIWAQTPELLAAPKTALLGRTLDEVLPPDSAAVAAASLREADEKGRSFGMVMPLPLPEGMKWFELSVAKKQGGDTPDKRFIVLSRDITERVGAQEQLRQLAYYDTLTDLPNRRFLLEKLDWALTQAKRHRRSLAVMFLDLDRFKQVNDRLGHDFGDRLLQVVATRLGAAVRRGDIVARPGGDEFIIVLTEIGHPDDAVRVARKIVGALAVPVEIGPHRIEIGTSIGIAIYPVGGEDDARELMKKADGAMYVAKQAGGNRYHLVGG</sequence>
<dbReference type="CDD" id="cd00130">
    <property type="entry name" value="PAS"/>
    <property type="match status" value="4"/>
</dbReference>
<dbReference type="InterPro" id="IPR035965">
    <property type="entry name" value="PAS-like_dom_sf"/>
</dbReference>
<proteinExistence type="predicted"/>
<dbReference type="InterPro" id="IPR000700">
    <property type="entry name" value="PAS-assoc_C"/>
</dbReference>
<dbReference type="InterPro" id="IPR001610">
    <property type="entry name" value="PAC"/>
</dbReference>
<dbReference type="RefSeq" id="WP_324779914.1">
    <property type="nucleotide sequence ID" value="NZ_CP141769.1"/>
</dbReference>
<dbReference type="PROSITE" id="PS50112">
    <property type="entry name" value="PAS"/>
    <property type="match status" value="4"/>
</dbReference>
<dbReference type="InterPro" id="IPR003018">
    <property type="entry name" value="GAF"/>
</dbReference>
<feature type="region of interest" description="Disordered" evidence="1">
    <location>
        <begin position="1"/>
        <end position="23"/>
    </location>
</feature>
<evidence type="ECO:0000259" key="3">
    <source>
        <dbReference type="PROSITE" id="PS50113"/>
    </source>
</evidence>
<dbReference type="SMART" id="SM00091">
    <property type="entry name" value="PAS"/>
    <property type="match status" value="4"/>
</dbReference>
<dbReference type="Pfam" id="PF00990">
    <property type="entry name" value="GGDEF"/>
    <property type="match status" value="1"/>
</dbReference>
<protein>
    <submittedName>
        <fullName evidence="5">PAS domain S-box protein</fullName>
    </submittedName>
</protein>
<evidence type="ECO:0000259" key="4">
    <source>
        <dbReference type="PROSITE" id="PS50887"/>
    </source>
</evidence>
<name>A0ABZ1CK28_9PROT</name>
<dbReference type="PANTHER" id="PTHR44757">
    <property type="entry name" value="DIGUANYLATE CYCLASE DGCP"/>
    <property type="match status" value="1"/>
</dbReference>
<evidence type="ECO:0000313" key="5">
    <source>
        <dbReference type="EMBL" id="WRS39383.1"/>
    </source>
</evidence>
<dbReference type="Gene3D" id="3.30.450.20">
    <property type="entry name" value="PAS domain"/>
    <property type="match status" value="4"/>
</dbReference>
<dbReference type="InterPro" id="IPR013656">
    <property type="entry name" value="PAS_4"/>
</dbReference>
<dbReference type="PROSITE" id="PS50887">
    <property type="entry name" value="GGDEF"/>
    <property type="match status" value="1"/>
</dbReference>